<feature type="compositionally biased region" description="Basic and acidic residues" evidence="1">
    <location>
        <begin position="997"/>
        <end position="1009"/>
    </location>
</feature>
<dbReference type="Proteomes" id="UP001470230">
    <property type="component" value="Unassembled WGS sequence"/>
</dbReference>
<reference evidence="3 4" key="1">
    <citation type="submission" date="2024-04" db="EMBL/GenBank/DDBJ databases">
        <title>Tritrichomonas musculus Genome.</title>
        <authorList>
            <person name="Alves-Ferreira E."/>
            <person name="Grigg M."/>
            <person name="Lorenzi H."/>
            <person name="Galac M."/>
        </authorList>
    </citation>
    <scope>NUCLEOTIDE SEQUENCE [LARGE SCALE GENOMIC DNA]</scope>
    <source>
        <strain evidence="3 4">EAF2021</strain>
    </source>
</reference>
<dbReference type="PROSITE" id="PS50096">
    <property type="entry name" value="IQ"/>
    <property type="match status" value="1"/>
</dbReference>
<evidence type="ECO:0000259" key="2">
    <source>
        <dbReference type="Pfam" id="PF24923"/>
    </source>
</evidence>
<sequence length="1009" mass="115002">MQDSDYVHKRDITTILTQLQENIQVTQNELKNPDSNPNDVELQINQLINDADRDLRLKAHVLVRNKLSKSRMMPFSTDSTNNYSQRKIENKSSMSISAPISPVSPIVVPRVTTTSLGKTRNSLTINVNTNNISNSPHLSFLPSSPTPNVNKITPILSGALPHRARSSSTKIVTHRRRLPTSAKHDLPFIDKHDPHQPPPPIPSGAITHYGLNQLVESGLLSQDSLSTELGGLLVTYPVVKEPPVISSDEQSYILDKEVKSDTIKLTHYNTSKIATSDRLQGNQKDDKNEAAYDDDLNGKWPFVLINGRPDNSDPDFSLFKLKNSNRWEQVEIILDLLRLICQEYGLSKQKVIGSVIIELTLVDPDSISHEKLLRCFVDRNFKRSKKQTKVGFGFIGPNAENKAAAVIQSIWRGFYARRSVRAIRKTQAARRIIGRFFKKAIVFKKFIERYKADFKRKMMNFEACQNSPEMLYRHDVPYSVVHIIEGHYGSELGRLSMLSDSNCSLIFFSRKKFLPSHLEYIKTHCEDSNRVQIVIAQQRLPKTLPIEDVLASDNRSLTKIREISRGTIVHIQPSTIQSSIVDITLKLAGLAIMPNKTKTVMFSTRDAIKRHLKSAGAKLFESSDEIFDKDTLCKVLTNLSVSHLSIHQWRIRLSTGHIGWVNTSDFVLLERLRSNTEVLTEKDLEDEHFRFLLEQSVSNDLSLIVETTGNTPKDEFLREIWMCGGYIEAAPRQVACAPAVAVYVPPVGKPQIIGTWEYLFRSAYEPFASIFPAFNLNRNKLKKKASKISDMLCEKRMVGYNIIEYWYSATTTYNSINEEKVKMRLTADDLKFAQFENLLPLFLVEQMTGRKFDPETMSFGPGVFVYVQERLVLPRHVEPDVLHQKLRDEAIKTENKIEFFPDLTDHNTVSLVVVEVNHLALITLVYRVIATLISSIFNGIIKPNDQLYFDLFAIEYLKKQVDENNFHSTALTIKVKNRDWEKKAQKSVNLSPGQKQNLKDKSMENMDFE</sequence>
<gene>
    <name evidence="3" type="ORF">M9Y10_011873</name>
</gene>
<dbReference type="EMBL" id="JAPFFF010000018">
    <property type="protein sequence ID" value="KAK8860208.1"/>
    <property type="molecule type" value="Genomic_DNA"/>
</dbReference>
<organism evidence="3 4">
    <name type="scientific">Tritrichomonas musculus</name>
    <dbReference type="NCBI Taxonomy" id="1915356"/>
    <lineage>
        <taxon>Eukaryota</taxon>
        <taxon>Metamonada</taxon>
        <taxon>Parabasalia</taxon>
        <taxon>Tritrichomonadida</taxon>
        <taxon>Tritrichomonadidae</taxon>
        <taxon>Tritrichomonas</taxon>
    </lineage>
</organism>
<evidence type="ECO:0000256" key="1">
    <source>
        <dbReference type="SAM" id="MobiDB-lite"/>
    </source>
</evidence>
<name>A0ABR2IB25_9EUKA</name>
<protein>
    <recommendedName>
        <fullName evidence="2">IQCH-like ATP-grasp domain-containing protein</fullName>
    </recommendedName>
</protein>
<feature type="compositionally biased region" description="Polar residues" evidence="1">
    <location>
        <begin position="986"/>
        <end position="996"/>
    </location>
</feature>
<feature type="domain" description="IQCH-like ATP-grasp" evidence="2">
    <location>
        <begin position="601"/>
        <end position="832"/>
    </location>
</feature>
<evidence type="ECO:0000313" key="3">
    <source>
        <dbReference type="EMBL" id="KAK8860208.1"/>
    </source>
</evidence>
<dbReference type="PANTHER" id="PTHR14465:SF0">
    <property type="entry name" value="IQ DOMAIN-CONTAINING PROTEIN H"/>
    <property type="match status" value="1"/>
</dbReference>
<dbReference type="CDD" id="cd23767">
    <property type="entry name" value="IQCD"/>
    <property type="match status" value="1"/>
</dbReference>
<dbReference type="InterPro" id="IPR056855">
    <property type="entry name" value="ATP-grasp_IQCH"/>
</dbReference>
<accession>A0ABR2IB25</accession>
<dbReference type="InterPro" id="IPR038752">
    <property type="entry name" value="IQCH"/>
</dbReference>
<keyword evidence="4" id="KW-1185">Reference proteome</keyword>
<dbReference type="Pfam" id="PF24923">
    <property type="entry name" value="ATP-grasp_IQCH"/>
    <property type="match status" value="1"/>
</dbReference>
<comment type="caution">
    <text evidence="3">The sequence shown here is derived from an EMBL/GenBank/DDBJ whole genome shotgun (WGS) entry which is preliminary data.</text>
</comment>
<proteinExistence type="predicted"/>
<dbReference type="PANTHER" id="PTHR14465">
    <property type="entry name" value="IQ DOMAIN-CONTAINING PROTEIN H"/>
    <property type="match status" value="1"/>
</dbReference>
<feature type="region of interest" description="Disordered" evidence="1">
    <location>
        <begin position="983"/>
        <end position="1009"/>
    </location>
</feature>
<dbReference type="Gene3D" id="1.20.5.190">
    <property type="match status" value="1"/>
</dbReference>
<evidence type="ECO:0000313" key="4">
    <source>
        <dbReference type="Proteomes" id="UP001470230"/>
    </source>
</evidence>